<evidence type="ECO:0000313" key="2">
    <source>
        <dbReference type="EMBL" id="SSZ55889.1"/>
    </source>
</evidence>
<evidence type="ECO:0000259" key="1">
    <source>
        <dbReference type="Pfam" id="PF00027"/>
    </source>
</evidence>
<dbReference type="InterPro" id="IPR018490">
    <property type="entry name" value="cNMP-bd_dom_sf"/>
</dbReference>
<dbReference type="Pfam" id="PF00027">
    <property type="entry name" value="cNMP_binding"/>
    <property type="match status" value="1"/>
</dbReference>
<accession>A0A376C1J8</accession>
<dbReference type="AlphaFoldDB" id="A0A376C1J8"/>
<dbReference type="Gene3D" id="2.60.120.10">
    <property type="entry name" value="Jelly Rolls"/>
    <property type="match status" value="1"/>
</dbReference>
<dbReference type="EMBL" id="UFTJ01000002">
    <property type="protein sequence ID" value="SSZ55889.1"/>
    <property type="molecule type" value="Genomic_DNA"/>
</dbReference>
<dbReference type="InterPro" id="IPR014710">
    <property type="entry name" value="RmlC-like_jellyroll"/>
</dbReference>
<gene>
    <name evidence="2" type="ORF">NCTC11661_01288</name>
</gene>
<reference evidence="2 3" key="1">
    <citation type="submission" date="2018-06" db="EMBL/GenBank/DDBJ databases">
        <authorList>
            <consortium name="Pathogen Informatics"/>
            <person name="Doyle S."/>
        </authorList>
    </citation>
    <scope>NUCLEOTIDE SEQUENCE [LARGE SCALE GENOMIC DNA]</scope>
    <source>
        <strain evidence="2 3">NCTC11661</strain>
    </source>
</reference>
<feature type="domain" description="Cyclic nucleotide-binding" evidence="1">
    <location>
        <begin position="36"/>
        <end position="119"/>
    </location>
</feature>
<dbReference type="RefSeq" id="WP_002688763.1">
    <property type="nucleotide sequence ID" value="NZ_UFTJ01000002.1"/>
</dbReference>
<evidence type="ECO:0000313" key="3">
    <source>
        <dbReference type="Proteomes" id="UP000255515"/>
    </source>
</evidence>
<sequence length="197" mass="23080">MNALVKDYLKYIKMRCPKLTETDLEYIGKKLYLSEVPAKAFYLEQNENQTQIGYVLKGLIRTFYTTPEGEEITVAFNKENGPVADYKILEHPLPSRFSFQAIEDSLVINFPYEHLIDCADKIPAFERFIRLILEETFLRTSTRMEGFLFYAAEERYLKFIDENPDLLSRISVSHLCSFLGITRQALTRIRKKILENK</sequence>
<organism evidence="2 3">
    <name type="scientific">Bergeyella zoohelcum</name>
    <dbReference type="NCBI Taxonomy" id="1015"/>
    <lineage>
        <taxon>Bacteria</taxon>
        <taxon>Pseudomonadati</taxon>
        <taxon>Bacteroidota</taxon>
        <taxon>Flavobacteriia</taxon>
        <taxon>Flavobacteriales</taxon>
        <taxon>Weeksellaceae</taxon>
        <taxon>Bergeyella</taxon>
    </lineage>
</organism>
<dbReference type="InterPro" id="IPR000595">
    <property type="entry name" value="cNMP-bd_dom"/>
</dbReference>
<proteinExistence type="predicted"/>
<dbReference type="SUPFAM" id="SSF51206">
    <property type="entry name" value="cAMP-binding domain-like"/>
    <property type="match status" value="1"/>
</dbReference>
<name>A0A376C1J8_9FLAO</name>
<protein>
    <submittedName>
        <fullName evidence="2">Cyclic nucleotide-binding domain</fullName>
    </submittedName>
</protein>
<dbReference type="Proteomes" id="UP000255515">
    <property type="component" value="Unassembled WGS sequence"/>
</dbReference>